<dbReference type="Pfam" id="PF12833">
    <property type="entry name" value="HTH_18"/>
    <property type="match status" value="1"/>
</dbReference>
<proteinExistence type="predicted"/>
<dbReference type="PANTHER" id="PTHR43280">
    <property type="entry name" value="ARAC-FAMILY TRANSCRIPTIONAL REGULATOR"/>
    <property type="match status" value="1"/>
</dbReference>
<evidence type="ECO:0000313" key="6">
    <source>
        <dbReference type="Proteomes" id="UP001597438"/>
    </source>
</evidence>
<dbReference type="SMART" id="SM00342">
    <property type="entry name" value="HTH_ARAC"/>
    <property type="match status" value="1"/>
</dbReference>
<accession>A0ABW5X8Q3</accession>
<dbReference type="PROSITE" id="PS01124">
    <property type="entry name" value="HTH_ARAC_FAMILY_2"/>
    <property type="match status" value="1"/>
</dbReference>
<keyword evidence="2" id="KW-0238">DNA-binding</keyword>
<name>A0ABW5X8Q3_9FLAO</name>
<evidence type="ECO:0000259" key="4">
    <source>
        <dbReference type="PROSITE" id="PS01124"/>
    </source>
</evidence>
<comment type="caution">
    <text evidence="5">The sequence shown here is derived from an EMBL/GenBank/DDBJ whole genome shotgun (WGS) entry which is preliminary data.</text>
</comment>
<evidence type="ECO:0000256" key="2">
    <source>
        <dbReference type="ARBA" id="ARBA00023125"/>
    </source>
</evidence>
<gene>
    <name evidence="5" type="ORF">ACFSYS_19365</name>
</gene>
<dbReference type="RefSeq" id="WP_251742552.1">
    <property type="nucleotide sequence ID" value="NZ_JBHUOJ010000040.1"/>
</dbReference>
<evidence type="ECO:0000256" key="1">
    <source>
        <dbReference type="ARBA" id="ARBA00023015"/>
    </source>
</evidence>
<evidence type="ECO:0000313" key="5">
    <source>
        <dbReference type="EMBL" id="MFD2835460.1"/>
    </source>
</evidence>
<dbReference type="EMBL" id="JBHUOJ010000040">
    <property type="protein sequence ID" value="MFD2835460.1"/>
    <property type="molecule type" value="Genomic_DNA"/>
</dbReference>
<dbReference type="InterPro" id="IPR020449">
    <property type="entry name" value="Tscrpt_reg_AraC-type_HTH"/>
</dbReference>
<reference evidence="6" key="1">
    <citation type="journal article" date="2019" name="Int. J. Syst. Evol. Microbiol.">
        <title>The Global Catalogue of Microorganisms (GCM) 10K type strain sequencing project: providing services to taxonomists for standard genome sequencing and annotation.</title>
        <authorList>
            <consortium name="The Broad Institute Genomics Platform"/>
            <consortium name="The Broad Institute Genome Sequencing Center for Infectious Disease"/>
            <person name="Wu L."/>
            <person name="Ma J."/>
        </authorList>
    </citation>
    <scope>NUCLEOTIDE SEQUENCE [LARGE SCALE GENOMIC DNA]</scope>
    <source>
        <strain evidence="6">KCTC 52925</strain>
    </source>
</reference>
<protein>
    <submittedName>
        <fullName evidence="5">Helix-turn-helix domain-containing protein</fullName>
    </submittedName>
</protein>
<organism evidence="5 6">
    <name type="scientific">Christiangramia antarctica</name>
    <dbReference type="NCBI Taxonomy" id="2058158"/>
    <lineage>
        <taxon>Bacteria</taxon>
        <taxon>Pseudomonadati</taxon>
        <taxon>Bacteroidota</taxon>
        <taxon>Flavobacteriia</taxon>
        <taxon>Flavobacteriales</taxon>
        <taxon>Flavobacteriaceae</taxon>
        <taxon>Christiangramia</taxon>
    </lineage>
</organism>
<dbReference type="Proteomes" id="UP001597438">
    <property type="component" value="Unassembled WGS sequence"/>
</dbReference>
<evidence type="ECO:0000256" key="3">
    <source>
        <dbReference type="ARBA" id="ARBA00023163"/>
    </source>
</evidence>
<keyword evidence="3" id="KW-0804">Transcription</keyword>
<dbReference type="PANTHER" id="PTHR43280:SF2">
    <property type="entry name" value="HTH-TYPE TRANSCRIPTIONAL REGULATOR EXSA"/>
    <property type="match status" value="1"/>
</dbReference>
<dbReference type="InterPro" id="IPR009057">
    <property type="entry name" value="Homeodomain-like_sf"/>
</dbReference>
<dbReference type="Gene3D" id="1.10.10.60">
    <property type="entry name" value="Homeodomain-like"/>
    <property type="match status" value="1"/>
</dbReference>
<feature type="domain" description="HTH araC/xylS-type" evidence="4">
    <location>
        <begin position="207"/>
        <end position="306"/>
    </location>
</feature>
<dbReference type="SUPFAM" id="SSF46689">
    <property type="entry name" value="Homeodomain-like"/>
    <property type="match status" value="1"/>
</dbReference>
<keyword evidence="6" id="KW-1185">Reference proteome</keyword>
<dbReference type="PRINTS" id="PR00032">
    <property type="entry name" value="HTHARAC"/>
</dbReference>
<sequence>MKRELDSLDKARIHMLYQQIIEIACGNFMYRLEPSGKRDYIDTIAVLLNMMSEEIYHFCFEAEHKQEEQHFQMALILDNDLNVVSYTSGLLNILKWDENVLNIHISNLLSKNSKAIFDEHFRSFKEDLENNFFVIDFLTAENSYYRSHCRLERMVGNTQNELFLMTAFKNLYKYAQKENQDDFKNDATNDRARSTNNGSATTKLLLRNVRLYILRNLHTSLPSLRELGLIHQTNKTKLKEEFKKMYGTTIHRFHMEKRIEKAGLLIRNTELPISEITQKCGFKDHSHFSKNFKLQFGQTPTQHRRLHLGSVS</sequence>
<dbReference type="InterPro" id="IPR018060">
    <property type="entry name" value="HTH_AraC"/>
</dbReference>
<keyword evidence="1" id="KW-0805">Transcription regulation</keyword>